<gene>
    <name evidence="1" type="ORF">GDO81_021743</name>
</gene>
<proteinExistence type="predicted"/>
<keyword evidence="2" id="KW-1185">Reference proteome</keyword>
<reference evidence="1" key="1">
    <citation type="thesis" date="2020" institute="ProQuest LLC" country="789 East Eisenhower Parkway, Ann Arbor, MI, USA">
        <title>Comparative Genomics and Chromosome Evolution.</title>
        <authorList>
            <person name="Mudd A.B."/>
        </authorList>
    </citation>
    <scope>NUCLEOTIDE SEQUENCE</scope>
    <source>
        <strain evidence="1">237g6f4</strain>
        <tissue evidence="1">Blood</tissue>
    </source>
</reference>
<comment type="caution">
    <text evidence="1">The sequence shown here is derived from an EMBL/GenBank/DDBJ whole genome shotgun (WGS) entry which is preliminary data.</text>
</comment>
<accession>A0AAV6YVE3</accession>
<organism evidence="1 2">
    <name type="scientific">Engystomops pustulosus</name>
    <name type="common">Tungara frog</name>
    <name type="synonym">Physalaemus pustulosus</name>
    <dbReference type="NCBI Taxonomy" id="76066"/>
    <lineage>
        <taxon>Eukaryota</taxon>
        <taxon>Metazoa</taxon>
        <taxon>Chordata</taxon>
        <taxon>Craniata</taxon>
        <taxon>Vertebrata</taxon>
        <taxon>Euteleostomi</taxon>
        <taxon>Amphibia</taxon>
        <taxon>Batrachia</taxon>
        <taxon>Anura</taxon>
        <taxon>Neobatrachia</taxon>
        <taxon>Hyloidea</taxon>
        <taxon>Leptodactylidae</taxon>
        <taxon>Leiuperinae</taxon>
        <taxon>Engystomops</taxon>
    </lineage>
</organism>
<sequence length="68" mass="7681">MRRGDSVTHHREVSLCISSKRSSVITVMSVSPLRQSALRPEKYQKLLTYSTPMITGKSNTYIICINLP</sequence>
<dbReference type="Proteomes" id="UP000824782">
    <property type="component" value="Unassembled WGS sequence"/>
</dbReference>
<name>A0AAV6YVE3_ENGPU</name>
<protein>
    <submittedName>
        <fullName evidence="1">Uncharacterized protein</fullName>
    </submittedName>
</protein>
<dbReference type="EMBL" id="WNYA01017484">
    <property type="protein sequence ID" value="KAG8538940.1"/>
    <property type="molecule type" value="Genomic_DNA"/>
</dbReference>
<evidence type="ECO:0000313" key="2">
    <source>
        <dbReference type="Proteomes" id="UP000824782"/>
    </source>
</evidence>
<evidence type="ECO:0000313" key="1">
    <source>
        <dbReference type="EMBL" id="KAG8538940.1"/>
    </source>
</evidence>
<dbReference type="AlphaFoldDB" id="A0AAV6YVE3"/>